<evidence type="ECO:0000313" key="3">
    <source>
        <dbReference type="Proteomes" id="UP001172159"/>
    </source>
</evidence>
<organism evidence="2 3">
    <name type="scientific">Apiosordaria backusii</name>
    <dbReference type="NCBI Taxonomy" id="314023"/>
    <lineage>
        <taxon>Eukaryota</taxon>
        <taxon>Fungi</taxon>
        <taxon>Dikarya</taxon>
        <taxon>Ascomycota</taxon>
        <taxon>Pezizomycotina</taxon>
        <taxon>Sordariomycetes</taxon>
        <taxon>Sordariomycetidae</taxon>
        <taxon>Sordariales</taxon>
        <taxon>Lasiosphaeriaceae</taxon>
        <taxon>Apiosordaria</taxon>
    </lineage>
</organism>
<protein>
    <submittedName>
        <fullName evidence="2">Uncharacterized protein</fullName>
    </submittedName>
</protein>
<sequence>MRPHRPGLSIRPLTRQYRPPHVTDGSEEDSLCSSQDDLDHSDDTYHTVFDREPTPYGPSRPGTPSQSPSTPYTASTRPPSPAYPISSSGTPISSPNSGSMNGFGPYQSRYWPGGPPPPQNAQINPGIAGHPRPQTPYGQPPVRPVASMWAWAPPPNYLNLPNAPLSDPRRPGHHLPNQYADPWMRSPQPDPVRAFRPYRNSSPGPTLSIRRSQNPQRHRSLSETRAPKQQDPALLAALRAERHANKVLAERLKREEKEKAKREAREREAEAERGRKRDARLKELEEQVKRHQLYDHRTQMKQDIKNEIFAELQQGVQVPPPPITVAGQLGPSSGFSSEATPSSGTWAAPMRLTAGHHAPRMTGGGIPLGTVWMRPRTQDQPQSLDQQGYPPLEFYMTPPNTQDVWTRGRQPAPNIRYMT</sequence>
<feature type="region of interest" description="Disordered" evidence="1">
    <location>
        <begin position="249"/>
        <end position="275"/>
    </location>
</feature>
<feature type="region of interest" description="Disordered" evidence="1">
    <location>
        <begin position="396"/>
        <end position="419"/>
    </location>
</feature>
<feature type="compositionally biased region" description="Low complexity" evidence="1">
    <location>
        <begin position="84"/>
        <end position="99"/>
    </location>
</feature>
<proteinExistence type="predicted"/>
<feature type="compositionally biased region" description="Polar residues" evidence="1">
    <location>
        <begin position="199"/>
        <end position="215"/>
    </location>
</feature>
<feature type="region of interest" description="Disordered" evidence="1">
    <location>
        <begin position="1"/>
        <end position="235"/>
    </location>
</feature>
<dbReference type="AlphaFoldDB" id="A0AA40A7D9"/>
<dbReference type="EMBL" id="JAUKTV010000017">
    <property type="protein sequence ID" value="KAK0710575.1"/>
    <property type="molecule type" value="Genomic_DNA"/>
</dbReference>
<accession>A0AA40A7D9</accession>
<dbReference type="Proteomes" id="UP001172159">
    <property type="component" value="Unassembled WGS sequence"/>
</dbReference>
<gene>
    <name evidence="2" type="ORF">B0T21DRAFT_79862</name>
</gene>
<feature type="compositionally biased region" description="Basic and acidic residues" evidence="1">
    <location>
        <begin position="37"/>
        <end position="53"/>
    </location>
</feature>
<evidence type="ECO:0000256" key="1">
    <source>
        <dbReference type="SAM" id="MobiDB-lite"/>
    </source>
</evidence>
<reference evidence="2" key="1">
    <citation type="submission" date="2023-06" db="EMBL/GenBank/DDBJ databases">
        <title>Genome-scale phylogeny and comparative genomics of the fungal order Sordariales.</title>
        <authorList>
            <consortium name="Lawrence Berkeley National Laboratory"/>
            <person name="Hensen N."/>
            <person name="Bonometti L."/>
            <person name="Westerberg I."/>
            <person name="Brannstrom I.O."/>
            <person name="Guillou S."/>
            <person name="Cros-Aarteil S."/>
            <person name="Calhoun S."/>
            <person name="Haridas S."/>
            <person name="Kuo A."/>
            <person name="Mondo S."/>
            <person name="Pangilinan J."/>
            <person name="Riley R."/>
            <person name="Labutti K."/>
            <person name="Andreopoulos B."/>
            <person name="Lipzen A."/>
            <person name="Chen C."/>
            <person name="Yanf M."/>
            <person name="Daum C."/>
            <person name="Ng V."/>
            <person name="Clum A."/>
            <person name="Steindorff A."/>
            <person name="Ohm R."/>
            <person name="Martin F."/>
            <person name="Silar P."/>
            <person name="Natvig D."/>
            <person name="Lalanne C."/>
            <person name="Gautier V."/>
            <person name="Ament-Velasquez S.L."/>
            <person name="Kruys A."/>
            <person name="Hutchinson M.I."/>
            <person name="Powell A.J."/>
            <person name="Barry K."/>
            <person name="Miller A.N."/>
            <person name="Grigoriev I.V."/>
            <person name="Debuchy R."/>
            <person name="Gladieux P."/>
            <person name="Thoren M.H."/>
            <person name="Johannesson H."/>
        </authorList>
    </citation>
    <scope>NUCLEOTIDE SEQUENCE</scope>
    <source>
        <strain evidence="2">CBS 540.89</strain>
    </source>
</reference>
<name>A0AA40A7D9_9PEZI</name>
<keyword evidence="3" id="KW-1185">Reference proteome</keyword>
<feature type="compositionally biased region" description="Polar residues" evidence="1">
    <location>
        <begin position="62"/>
        <end position="77"/>
    </location>
</feature>
<evidence type="ECO:0000313" key="2">
    <source>
        <dbReference type="EMBL" id="KAK0710575.1"/>
    </source>
</evidence>
<comment type="caution">
    <text evidence="2">The sequence shown here is derived from an EMBL/GenBank/DDBJ whole genome shotgun (WGS) entry which is preliminary data.</text>
</comment>